<evidence type="ECO:0000313" key="2">
    <source>
        <dbReference type="Proteomes" id="UP000003082"/>
    </source>
</evidence>
<dbReference type="Proteomes" id="UP000003082">
    <property type="component" value="Unassembled WGS sequence"/>
</dbReference>
<comment type="caution">
    <text evidence="1">The sequence shown here is derived from an EMBL/GenBank/DDBJ whole genome shotgun (WGS) entry which is preliminary data.</text>
</comment>
<name>B9D2I1_CAMRE</name>
<protein>
    <submittedName>
        <fullName evidence="1">Uncharacterized protein</fullName>
    </submittedName>
</protein>
<evidence type="ECO:0000313" key="1">
    <source>
        <dbReference type="EMBL" id="EEF13815.1"/>
    </source>
</evidence>
<accession>B9D2I1</accession>
<dbReference type="AlphaFoldDB" id="B9D2I1"/>
<organism evidence="1 2">
    <name type="scientific">Campylobacter rectus RM3267</name>
    <dbReference type="NCBI Taxonomy" id="553218"/>
    <lineage>
        <taxon>Bacteria</taxon>
        <taxon>Pseudomonadati</taxon>
        <taxon>Campylobacterota</taxon>
        <taxon>Epsilonproteobacteria</taxon>
        <taxon>Campylobacterales</taxon>
        <taxon>Campylobacteraceae</taxon>
        <taxon>Campylobacter</taxon>
    </lineage>
</organism>
<sequence length="45" mass="5111">MLTQSVAGLNLAFSGCGSRRVKFEAGSYKFNFKFEHKTIRRSIAR</sequence>
<keyword evidence="2" id="KW-1185">Reference proteome</keyword>
<proteinExistence type="predicted"/>
<reference evidence="1 2" key="1">
    <citation type="submission" date="2008-08" db="EMBL/GenBank/DDBJ databases">
        <authorList>
            <person name="Madupu R."/>
            <person name="Durkin A.S."/>
            <person name="Torralba M."/>
            <person name="Methe B."/>
            <person name="Sutton G.G."/>
            <person name="Strausberg R.L."/>
            <person name="Nelson K.E."/>
        </authorList>
    </citation>
    <scope>NUCLEOTIDE SEQUENCE [LARGE SCALE GENOMIC DNA]</scope>
    <source>
        <strain evidence="1 2">RM3267</strain>
    </source>
</reference>
<gene>
    <name evidence="1" type="ORF">CAMRE0001_0414</name>
</gene>
<dbReference type="EMBL" id="ACFU01000013">
    <property type="protein sequence ID" value="EEF13815.1"/>
    <property type="molecule type" value="Genomic_DNA"/>
</dbReference>